<dbReference type="SUPFAM" id="SSF56112">
    <property type="entry name" value="Protein kinase-like (PK-like)"/>
    <property type="match status" value="1"/>
</dbReference>
<keyword evidence="7" id="KW-0433">Leucine-rich repeat</keyword>
<dbReference type="InterPro" id="IPR055414">
    <property type="entry name" value="LRR_R13L4/SHOC2-like"/>
</dbReference>
<evidence type="ECO:0000256" key="17">
    <source>
        <dbReference type="ARBA" id="ARBA00023170"/>
    </source>
</evidence>
<dbReference type="PROSITE" id="PS50108">
    <property type="entry name" value="CRIB"/>
    <property type="match status" value="1"/>
</dbReference>
<dbReference type="InterPro" id="IPR003591">
    <property type="entry name" value="Leu-rich_rpt_typical-subtyp"/>
</dbReference>
<dbReference type="PROSITE" id="PS00108">
    <property type="entry name" value="PROTEIN_KINASE_ST"/>
    <property type="match status" value="1"/>
</dbReference>
<keyword evidence="5" id="KW-1003">Cell membrane</keyword>
<keyword evidence="9" id="KW-0812">Transmembrane</keyword>
<feature type="domain" description="Protein kinase" evidence="24">
    <location>
        <begin position="998"/>
        <end position="1252"/>
    </location>
</feature>
<protein>
    <recommendedName>
        <fullName evidence="4">non-specific serine/threonine protein kinase</fullName>
        <ecNumber evidence="4">2.7.11.1</ecNumber>
    </recommendedName>
</protein>
<evidence type="ECO:0000256" key="20">
    <source>
        <dbReference type="ARBA" id="ARBA00048679"/>
    </source>
</evidence>
<evidence type="ECO:0000313" key="26">
    <source>
        <dbReference type="EMBL" id="KAJ8425520.1"/>
    </source>
</evidence>
<dbReference type="Pfam" id="PF00560">
    <property type="entry name" value="LRR_1"/>
    <property type="match status" value="8"/>
</dbReference>
<evidence type="ECO:0000256" key="13">
    <source>
        <dbReference type="ARBA" id="ARBA00022777"/>
    </source>
</evidence>
<dbReference type="FunFam" id="3.30.200.20:FF:000150">
    <property type="entry name" value="serine/threonine-protein kinase BRI1-like 2"/>
    <property type="match status" value="1"/>
</dbReference>
<comment type="catalytic activity">
    <reaction evidence="20">
        <text>L-seryl-[protein] + ATP = O-phospho-L-seryl-[protein] + ADP + H(+)</text>
        <dbReference type="Rhea" id="RHEA:17989"/>
        <dbReference type="Rhea" id="RHEA-COMP:9863"/>
        <dbReference type="Rhea" id="RHEA-COMP:11604"/>
        <dbReference type="ChEBI" id="CHEBI:15378"/>
        <dbReference type="ChEBI" id="CHEBI:29999"/>
        <dbReference type="ChEBI" id="CHEBI:30616"/>
        <dbReference type="ChEBI" id="CHEBI:83421"/>
        <dbReference type="ChEBI" id="CHEBI:456216"/>
        <dbReference type="EC" id="2.7.11.1"/>
    </reaction>
</comment>
<dbReference type="InterPro" id="IPR001611">
    <property type="entry name" value="Leu-rich_rpt"/>
</dbReference>
<dbReference type="Pfam" id="PF08263">
    <property type="entry name" value="LRRNT_2"/>
    <property type="match status" value="1"/>
</dbReference>
<evidence type="ECO:0000256" key="7">
    <source>
        <dbReference type="ARBA" id="ARBA00022614"/>
    </source>
</evidence>
<dbReference type="FunFam" id="3.80.10.10:FF:000383">
    <property type="entry name" value="Leucine-rich repeat receptor protein kinase EMS1"/>
    <property type="match status" value="2"/>
</dbReference>
<comment type="catalytic activity">
    <reaction evidence="19">
        <text>L-threonyl-[protein] + ATP = O-phospho-L-threonyl-[protein] + ADP + H(+)</text>
        <dbReference type="Rhea" id="RHEA:46608"/>
        <dbReference type="Rhea" id="RHEA-COMP:11060"/>
        <dbReference type="Rhea" id="RHEA-COMP:11605"/>
        <dbReference type="ChEBI" id="CHEBI:15378"/>
        <dbReference type="ChEBI" id="CHEBI:30013"/>
        <dbReference type="ChEBI" id="CHEBI:30616"/>
        <dbReference type="ChEBI" id="CHEBI:61977"/>
        <dbReference type="ChEBI" id="CHEBI:456216"/>
        <dbReference type="EC" id="2.7.11.1"/>
    </reaction>
</comment>
<evidence type="ECO:0000256" key="18">
    <source>
        <dbReference type="ARBA" id="ARBA00023180"/>
    </source>
</evidence>
<comment type="similarity">
    <text evidence="3">Belongs to the protein kinase superfamily. Ser/Thr protein kinase family.</text>
</comment>
<keyword evidence="6" id="KW-0723">Serine/threonine-protein kinase</keyword>
<feature type="signal peptide" evidence="23">
    <location>
        <begin position="1"/>
        <end position="29"/>
    </location>
</feature>
<dbReference type="InterPro" id="IPR017441">
    <property type="entry name" value="Protein_kinase_ATP_BS"/>
</dbReference>
<comment type="caution">
    <text evidence="26">The sequence shown here is derived from an EMBL/GenBank/DDBJ whole genome shotgun (WGS) entry which is preliminary data.</text>
</comment>
<keyword evidence="15" id="KW-1133">Transmembrane helix</keyword>
<evidence type="ECO:0000256" key="3">
    <source>
        <dbReference type="ARBA" id="ARBA00008684"/>
    </source>
</evidence>
<dbReference type="EMBL" id="JAKOGI010001458">
    <property type="protein sequence ID" value="KAJ8425520.1"/>
    <property type="molecule type" value="Genomic_DNA"/>
</dbReference>
<keyword evidence="14 21" id="KW-0067">ATP-binding</keyword>
<keyword evidence="13" id="KW-0418">Kinase</keyword>
<keyword evidence="16" id="KW-0472">Membrane</keyword>
<name>A0A9Q1GUS4_9CARY</name>
<dbReference type="FunFam" id="3.80.10.10:FF:001351">
    <property type="entry name" value="Leucine-rich repeat receptor protein kinase MSL1"/>
    <property type="match status" value="1"/>
</dbReference>
<proteinExistence type="inferred from homology"/>
<dbReference type="EC" id="2.7.11.1" evidence="4"/>
<dbReference type="Pfam" id="PF23598">
    <property type="entry name" value="LRR_14"/>
    <property type="match status" value="2"/>
</dbReference>
<dbReference type="SMART" id="SM00220">
    <property type="entry name" value="S_TKc"/>
    <property type="match status" value="1"/>
</dbReference>
<dbReference type="InterPro" id="IPR008271">
    <property type="entry name" value="Ser/Thr_kinase_AS"/>
</dbReference>
<organism evidence="26 27">
    <name type="scientific">Carnegiea gigantea</name>
    <dbReference type="NCBI Taxonomy" id="171969"/>
    <lineage>
        <taxon>Eukaryota</taxon>
        <taxon>Viridiplantae</taxon>
        <taxon>Streptophyta</taxon>
        <taxon>Embryophyta</taxon>
        <taxon>Tracheophyta</taxon>
        <taxon>Spermatophyta</taxon>
        <taxon>Magnoliopsida</taxon>
        <taxon>eudicotyledons</taxon>
        <taxon>Gunneridae</taxon>
        <taxon>Pentapetalae</taxon>
        <taxon>Caryophyllales</taxon>
        <taxon>Cactineae</taxon>
        <taxon>Cactaceae</taxon>
        <taxon>Cactoideae</taxon>
        <taxon>Echinocereeae</taxon>
        <taxon>Carnegiea</taxon>
    </lineage>
</organism>
<dbReference type="PROSITE" id="PS00107">
    <property type="entry name" value="PROTEIN_KINASE_ATP"/>
    <property type="match status" value="1"/>
</dbReference>
<dbReference type="CDD" id="cd14066">
    <property type="entry name" value="STKc_IRAK"/>
    <property type="match status" value="1"/>
</dbReference>
<feature type="binding site" evidence="21">
    <location>
        <position position="1026"/>
    </location>
    <ligand>
        <name>ATP</name>
        <dbReference type="ChEBI" id="CHEBI:30616"/>
    </ligand>
</feature>
<comment type="subcellular location">
    <subcellularLocation>
        <location evidence="1">Cell membrane</location>
    </subcellularLocation>
    <subcellularLocation>
        <location evidence="2">Membrane</location>
        <topology evidence="2">Single-pass type I membrane protein</topology>
    </subcellularLocation>
</comment>
<evidence type="ECO:0000256" key="9">
    <source>
        <dbReference type="ARBA" id="ARBA00022692"/>
    </source>
</evidence>
<dbReference type="InterPro" id="IPR032675">
    <property type="entry name" value="LRR_dom_sf"/>
</dbReference>
<dbReference type="SMART" id="SM00365">
    <property type="entry name" value="LRR_SD22"/>
    <property type="match status" value="9"/>
</dbReference>
<dbReference type="InterPro" id="IPR011009">
    <property type="entry name" value="Kinase-like_dom_sf"/>
</dbReference>
<keyword evidence="17" id="KW-0675">Receptor</keyword>
<keyword evidence="8" id="KW-0808">Transferase</keyword>
<dbReference type="PANTHER" id="PTHR48005">
    <property type="entry name" value="LEUCINE RICH REPEAT KINASE 2"/>
    <property type="match status" value="1"/>
</dbReference>
<reference evidence="26" key="1">
    <citation type="submission" date="2022-04" db="EMBL/GenBank/DDBJ databases">
        <title>Carnegiea gigantea Genome sequencing and assembly v2.</title>
        <authorList>
            <person name="Copetti D."/>
            <person name="Sanderson M.J."/>
            <person name="Burquez A."/>
            <person name="Wojciechowski M.F."/>
        </authorList>
    </citation>
    <scope>NUCLEOTIDE SEQUENCE</scope>
    <source>
        <strain evidence="26">SGP5-SGP5p</strain>
        <tissue evidence="26">Aerial part</tissue>
    </source>
</reference>
<dbReference type="Pfam" id="PF13855">
    <property type="entry name" value="LRR_8"/>
    <property type="match status" value="2"/>
</dbReference>
<dbReference type="PRINTS" id="PR00019">
    <property type="entry name" value="LEURICHRPT"/>
</dbReference>
<evidence type="ECO:0000256" key="1">
    <source>
        <dbReference type="ARBA" id="ARBA00004236"/>
    </source>
</evidence>
<dbReference type="Gene3D" id="3.30.200.20">
    <property type="entry name" value="Phosphorylase Kinase, domain 1"/>
    <property type="match status" value="1"/>
</dbReference>
<evidence type="ECO:0000256" key="14">
    <source>
        <dbReference type="ARBA" id="ARBA00022840"/>
    </source>
</evidence>
<evidence type="ECO:0000256" key="4">
    <source>
        <dbReference type="ARBA" id="ARBA00012513"/>
    </source>
</evidence>
<dbReference type="PROSITE" id="PS51450">
    <property type="entry name" value="LRR"/>
    <property type="match status" value="1"/>
</dbReference>
<dbReference type="Pfam" id="PF07714">
    <property type="entry name" value="PK_Tyr_Ser-Thr"/>
    <property type="match status" value="1"/>
</dbReference>
<gene>
    <name evidence="26" type="ORF">Cgig2_019247</name>
</gene>
<feature type="region of interest" description="Disordered" evidence="22">
    <location>
        <begin position="1416"/>
        <end position="1437"/>
    </location>
</feature>
<dbReference type="Gene3D" id="3.80.10.10">
    <property type="entry name" value="Ribonuclease Inhibitor"/>
    <property type="match status" value="6"/>
</dbReference>
<keyword evidence="27" id="KW-1185">Reference proteome</keyword>
<evidence type="ECO:0000256" key="16">
    <source>
        <dbReference type="ARBA" id="ARBA00023136"/>
    </source>
</evidence>
<dbReference type="SMART" id="SM00369">
    <property type="entry name" value="LRR_TYP"/>
    <property type="match status" value="14"/>
</dbReference>
<dbReference type="FunFam" id="3.80.10.10:FF:000041">
    <property type="entry name" value="LRR receptor-like serine/threonine-protein kinase ERECTA"/>
    <property type="match status" value="1"/>
</dbReference>
<feature type="chain" id="PRO_5040213236" description="non-specific serine/threonine protein kinase" evidence="23">
    <location>
        <begin position="30"/>
        <end position="1437"/>
    </location>
</feature>
<evidence type="ECO:0000259" key="24">
    <source>
        <dbReference type="PROSITE" id="PS50011"/>
    </source>
</evidence>
<dbReference type="GO" id="GO:0004674">
    <property type="term" value="F:protein serine/threonine kinase activity"/>
    <property type="evidence" value="ECO:0007669"/>
    <property type="project" value="UniProtKB-KW"/>
</dbReference>
<evidence type="ECO:0000256" key="19">
    <source>
        <dbReference type="ARBA" id="ARBA00047899"/>
    </source>
</evidence>
<evidence type="ECO:0000313" key="27">
    <source>
        <dbReference type="Proteomes" id="UP001153076"/>
    </source>
</evidence>
<evidence type="ECO:0000256" key="2">
    <source>
        <dbReference type="ARBA" id="ARBA00004479"/>
    </source>
</evidence>
<evidence type="ECO:0000256" key="12">
    <source>
        <dbReference type="ARBA" id="ARBA00022741"/>
    </source>
</evidence>
<keyword evidence="10 23" id="KW-0732">Signal</keyword>
<evidence type="ECO:0000256" key="21">
    <source>
        <dbReference type="PROSITE-ProRule" id="PRU10141"/>
    </source>
</evidence>
<evidence type="ECO:0000256" key="10">
    <source>
        <dbReference type="ARBA" id="ARBA00022729"/>
    </source>
</evidence>
<evidence type="ECO:0000256" key="8">
    <source>
        <dbReference type="ARBA" id="ARBA00022679"/>
    </source>
</evidence>
<dbReference type="InterPro" id="IPR000095">
    <property type="entry name" value="CRIB_dom"/>
</dbReference>
<dbReference type="FunFam" id="1.10.510.10:FF:000309">
    <property type="entry name" value="Leucine-rich repeat receptor-like protein kinase"/>
    <property type="match status" value="1"/>
</dbReference>
<dbReference type="InterPro" id="IPR001245">
    <property type="entry name" value="Ser-Thr/Tyr_kinase_cat_dom"/>
</dbReference>
<evidence type="ECO:0000256" key="5">
    <source>
        <dbReference type="ARBA" id="ARBA00022475"/>
    </source>
</evidence>
<dbReference type="InterPro" id="IPR000719">
    <property type="entry name" value="Prot_kinase_dom"/>
</dbReference>
<dbReference type="SMART" id="SM00285">
    <property type="entry name" value="PBD"/>
    <property type="match status" value="1"/>
</dbReference>
<dbReference type="SUPFAM" id="SSF52047">
    <property type="entry name" value="RNI-like"/>
    <property type="match status" value="2"/>
</dbReference>
<evidence type="ECO:0000259" key="25">
    <source>
        <dbReference type="PROSITE" id="PS50108"/>
    </source>
</evidence>
<keyword evidence="11" id="KW-0677">Repeat</keyword>
<dbReference type="InterPro" id="IPR013210">
    <property type="entry name" value="LRR_N_plant-typ"/>
</dbReference>
<dbReference type="GO" id="GO:0005886">
    <property type="term" value="C:plasma membrane"/>
    <property type="evidence" value="ECO:0007669"/>
    <property type="project" value="UniProtKB-SubCell"/>
</dbReference>
<dbReference type="GO" id="GO:0005524">
    <property type="term" value="F:ATP binding"/>
    <property type="evidence" value="ECO:0007669"/>
    <property type="project" value="UniProtKB-UniRule"/>
</dbReference>
<evidence type="ECO:0000256" key="23">
    <source>
        <dbReference type="SAM" id="SignalP"/>
    </source>
</evidence>
<keyword evidence="18" id="KW-0325">Glycoprotein</keyword>
<dbReference type="CDD" id="cd00132">
    <property type="entry name" value="CRIB"/>
    <property type="match status" value="1"/>
</dbReference>
<keyword evidence="12 21" id="KW-0547">Nucleotide-binding</keyword>
<evidence type="ECO:0000256" key="11">
    <source>
        <dbReference type="ARBA" id="ARBA00022737"/>
    </source>
</evidence>
<evidence type="ECO:0000256" key="22">
    <source>
        <dbReference type="SAM" id="MobiDB-lite"/>
    </source>
</evidence>
<dbReference type="PROSITE" id="PS50011">
    <property type="entry name" value="PROTEIN_KINASE_DOM"/>
    <property type="match status" value="1"/>
</dbReference>
<evidence type="ECO:0000256" key="6">
    <source>
        <dbReference type="ARBA" id="ARBA00022527"/>
    </source>
</evidence>
<evidence type="ECO:0000256" key="15">
    <source>
        <dbReference type="ARBA" id="ARBA00022989"/>
    </source>
</evidence>
<dbReference type="Gene3D" id="1.10.510.10">
    <property type="entry name" value="Transferase(Phosphotransferase) domain 1"/>
    <property type="match status" value="1"/>
</dbReference>
<feature type="domain" description="CRIB" evidence="25">
    <location>
        <begin position="1360"/>
        <end position="1373"/>
    </location>
</feature>
<dbReference type="Proteomes" id="UP001153076">
    <property type="component" value="Unassembled WGS sequence"/>
</dbReference>
<sequence length="1437" mass="157174">MSMSGLSRETSHILSIALLCMFCASACIASSDVEILSALRKSLMQRQDMIPNWFYSEIPPCNWTGVDCKGSEVHGLNLPCKSSPLELPFPGSIGELKNLRYLNLSQCRLRGVIPENLWSLEKLEILDLSSNRLSGSLSSMLSNLKVLRELVLDDNNFSGHLPSAIGLLKELVELSIRGNSFSGDLPTQLGNLSKLESLDLSVNSFSGVLPSSLANLSSLLYFDASNNGFTGPIFPGIGNLMGLRKVDLSGNSINGPIPADIGKLTSLTSIDFGDNNISGVIPSSVRNLRALQVLNVQNCRLGGTLPEELSNLANLTYLNLAHNSFEGGLPLGFGKLTNLVYLLAPNAGFSGSIPGQLGNCKKLRVLNLSYNSLSGPLPDGLAGMESIESVALDANRFSGQIPSWISNWTQVESIMMSQNLFTGSIPPLDMQYLRLLDLSSNMLSGELPSEICNVESLTVLLVSDNNFTGSIENTFRGCRNLTDLVLSGNNLSGELPTYLGDLPLTSLELSENRFYGKIPDQLWESTSLMEIYLSSNFLAGEIPAALAQVKTLERLQLDNNLLEGAIPASIGELRNLTNLSLHGNQLRGEIPLELFNCTKLVSLDLGSNSLTGQIPKSISRLRLLDNLVLSRNNLSGLIPEEICSGFQKVPLPDSEFTQHYGMLDLSYNNFVGPIPVSINRCFVVMELLLQNNKLNGSIPPEISGLSNLTLLNLSSNHLTGPAIPEFSTLRNLQGLILSHNELHGSIPDNMAWLMPRLTKLDISWNQLSGSLSPSVFGIESLTYLDISANLFSGSIPCHFATARSLVHLNASNNHFSGTLCESLANLTTLSFLDLHNNALTGTLPSSLSNLAALTYLDLSDNTFESYVPCSICSIEGLSFVNLSSNKFLGFVPETCTKHRPCIAPTQARTVTRAHVWGAMIGVLSILLVGFVCAVGHWILRHEAVLLHSKEDKLVTAVEDSDELLWKKSKEPLSINIATFEHSLTRLSPAEILSATDNFSKTYIIGDGGFGTVYKASLPDGRTIAVKRLNGGHFHGDREFLAEMETIGKVQHENLVPLFGYCVFAEERFLVYEYMENGSLDVWLRNRADAVEILDWPTRFKICLGSARGIAFLHHGFVPHIIHRDIKSSNILLDRNFEPKVSDFGLARIISAYESHVSTVLAGTFGYIPPEYGQSMVATTKGDIYSFGVVMLELVTGRAPTGQADIEGGNLVGWVRVMMASGRDDEVLDSYVPAVSGWRHQMLQFLSFSVLFISDTWEFCRLYMKDRSERWLILPFSLGCASQSSIAVHTPSHPKYAPPTSKQVSHTGSSSIFKKSKYAIRFSLPKPNISLGIRRLIKSFKSLSQIFAYKGEMEEETEMVIGYPTDVKHLTHIGWDGSTAITNHPVSGWENQTPPPEIISFPSISLNQFELAMAAQAQGNSHPQVRADSSYSKTAPSY</sequence>
<dbReference type="InterPro" id="IPR051420">
    <property type="entry name" value="Ser_Thr_Kinases_DiverseReg"/>
</dbReference>
<dbReference type="FunFam" id="3.80.10.10:FF:002765">
    <property type="entry name" value="Uncharacterized protein"/>
    <property type="match status" value="1"/>
</dbReference>
<dbReference type="SUPFAM" id="SSF52058">
    <property type="entry name" value="L domain-like"/>
    <property type="match status" value="1"/>
</dbReference>
<accession>A0A9Q1GUS4</accession>
<dbReference type="PANTHER" id="PTHR48005:SF84">
    <property type="entry name" value="NON-SPECIFIC SERINE_THREONINE PROTEIN KINASE"/>
    <property type="match status" value="1"/>
</dbReference>
<dbReference type="OrthoDB" id="551849at2759"/>